<accession>A0A4V2W4Y8</accession>
<dbReference type="Gene3D" id="3.30.420.40">
    <property type="match status" value="2"/>
</dbReference>
<dbReference type="RefSeq" id="WP_132141711.1">
    <property type="nucleotide sequence ID" value="NZ_SMCS01000001.1"/>
</dbReference>
<organism evidence="2 3">
    <name type="scientific">Luteibacter rhizovicinus</name>
    <dbReference type="NCBI Taxonomy" id="242606"/>
    <lineage>
        <taxon>Bacteria</taxon>
        <taxon>Pseudomonadati</taxon>
        <taxon>Pseudomonadota</taxon>
        <taxon>Gammaproteobacteria</taxon>
        <taxon>Lysobacterales</taxon>
        <taxon>Rhodanobacteraceae</taxon>
        <taxon>Luteibacter</taxon>
    </lineage>
</organism>
<dbReference type="GO" id="GO:0016301">
    <property type="term" value="F:kinase activity"/>
    <property type="evidence" value="ECO:0007669"/>
    <property type="project" value="UniProtKB-KW"/>
</dbReference>
<dbReference type="OrthoDB" id="8772678at2"/>
<comment type="similarity">
    <text evidence="1">Belongs to the ROK (NagC/XylR) family.</text>
</comment>
<name>A0A4V2W4Y8_9GAMM</name>
<dbReference type="Proteomes" id="UP000295645">
    <property type="component" value="Unassembled WGS sequence"/>
</dbReference>
<keyword evidence="2" id="KW-0418">Kinase</keyword>
<evidence type="ECO:0000256" key="1">
    <source>
        <dbReference type="ARBA" id="ARBA00006479"/>
    </source>
</evidence>
<dbReference type="PANTHER" id="PTHR18964">
    <property type="entry name" value="ROK (REPRESSOR, ORF, KINASE) FAMILY"/>
    <property type="match status" value="1"/>
</dbReference>
<gene>
    <name evidence="2" type="ORF">EC912_101686</name>
</gene>
<dbReference type="PANTHER" id="PTHR18964:SF149">
    <property type="entry name" value="BIFUNCTIONAL UDP-N-ACETYLGLUCOSAMINE 2-EPIMERASE_N-ACETYLMANNOSAMINE KINASE"/>
    <property type="match status" value="1"/>
</dbReference>
<sequence>MKMSPNMLIAIDVGGTKTQVASYDTATGALRRSRLDTHAPGLTGGPALHRLIDAAKHCAQLDDDRRLLGVAAVFPGVVRENHLLMAPNTPGLEGMDLFGELAAAFGSTAITLDNDVKAGGLAEHTWGGLRGTDHALYLNIGTGLAAAAIINGEVYRGRNGAALEIGYQLTPFLDEVEPSQWRGWRDGVAPMEALFSGASLDELARETLGSGQRAKDLFHSDQSHVKQELQRRLNALAAQLVNLSIALDVERIAIGGGVNRQYPVLEQNLAQLLQRLVPFPPALVSARFTDDAPLWGALELARRAAGLPALPDSIFDTATGTGKRHKASPFP</sequence>
<reference evidence="2 3" key="1">
    <citation type="submission" date="2019-03" db="EMBL/GenBank/DDBJ databases">
        <title>Above-ground endophytic microbial communities from plants in different locations in the United States.</title>
        <authorList>
            <person name="Frank C."/>
        </authorList>
    </citation>
    <scope>NUCLEOTIDE SEQUENCE [LARGE SCALE GENOMIC DNA]</scope>
    <source>
        <strain evidence="2 3">LP_13_YM</strain>
    </source>
</reference>
<evidence type="ECO:0000313" key="2">
    <source>
        <dbReference type="EMBL" id="TCV97669.1"/>
    </source>
</evidence>
<protein>
    <submittedName>
        <fullName evidence="2">Glucokinase</fullName>
    </submittedName>
</protein>
<dbReference type="SUPFAM" id="SSF53067">
    <property type="entry name" value="Actin-like ATPase domain"/>
    <property type="match status" value="1"/>
</dbReference>
<dbReference type="Pfam" id="PF00480">
    <property type="entry name" value="ROK"/>
    <property type="match status" value="1"/>
</dbReference>
<keyword evidence="3" id="KW-1185">Reference proteome</keyword>
<keyword evidence="2" id="KW-0808">Transferase</keyword>
<evidence type="ECO:0000313" key="3">
    <source>
        <dbReference type="Proteomes" id="UP000295645"/>
    </source>
</evidence>
<dbReference type="CDD" id="cd23763">
    <property type="entry name" value="ASKHA_ATPase_ROK"/>
    <property type="match status" value="1"/>
</dbReference>
<comment type="caution">
    <text evidence="2">The sequence shown here is derived from an EMBL/GenBank/DDBJ whole genome shotgun (WGS) entry which is preliminary data.</text>
</comment>
<dbReference type="InterPro" id="IPR000600">
    <property type="entry name" value="ROK"/>
</dbReference>
<dbReference type="InterPro" id="IPR043129">
    <property type="entry name" value="ATPase_NBD"/>
</dbReference>
<dbReference type="EMBL" id="SMCS01000001">
    <property type="protein sequence ID" value="TCV97669.1"/>
    <property type="molecule type" value="Genomic_DNA"/>
</dbReference>
<dbReference type="AlphaFoldDB" id="A0A4V2W4Y8"/>
<proteinExistence type="inferred from homology"/>